<keyword evidence="5" id="KW-1185">Reference proteome</keyword>
<dbReference type="PANTHER" id="PTHR30314:SF3">
    <property type="entry name" value="MITOCHONDRIAL DIVISION PROTEIN FSZA"/>
    <property type="match status" value="1"/>
</dbReference>
<dbReference type="AlphaFoldDB" id="A0A177E4K6"/>
<dbReference type="Pfam" id="PF12327">
    <property type="entry name" value="FtsZ_C"/>
    <property type="match status" value="1"/>
</dbReference>
<dbReference type="InterPro" id="IPR018316">
    <property type="entry name" value="Tubulin/FtsZ_2-layer-sand-dom"/>
</dbReference>
<evidence type="ECO:0000313" key="4">
    <source>
        <dbReference type="EMBL" id="OAG26728.1"/>
    </source>
</evidence>
<gene>
    <name evidence="4" type="ORF">TH606_10785</name>
</gene>
<evidence type="ECO:0000313" key="5">
    <source>
        <dbReference type="Proteomes" id="UP000076964"/>
    </source>
</evidence>
<dbReference type="RefSeq" id="WP_068543945.1">
    <property type="nucleotide sequence ID" value="NZ_LSFI01000080.1"/>
</dbReference>
<dbReference type="InterPro" id="IPR008280">
    <property type="entry name" value="Tub_FtsZ_C"/>
</dbReference>
<dbReference type="EMBL" id="LSFI01000080">
    <property type="protein sequence ID" value="OAG26728.1"/>
    <property type="molecule type" value="Genomic_DNA"/>
</dbReference>
<evidence type="ECO:0000259" key="3">
    <source>
        <dbReference type="SMART" id="SM00865"/>
    </source>
</evidence>
<dbReference type="Proteomes" id="UP000076964">
    <property type="component" value="Unassembled WGS sequence"/>
</dbReference>
<dbReference type="GO" id="GO:0005737">
    <property type="term" value="C:cytoplasm"/>
    <property type="evidence" value="ECO:0007669"/>
    <property type="project" value="TreeGrafter"/>
</dbReference>
<feature type="domain" description="Tubulin/FtsZ 2-layer sandwich" evidence="3">
    <location>
        <begin position="194"/>
        <end position="303"/>
    </location>
</feature>
<dbReference type="Gene3D" id="3.30.1330.20">
    <property type="entry name" value="Tubulin/FtsZ, C-terminal domain"/>
    <property type="match status" value="1"/>
</dbReference>
<keyword evidence="2" id="KW-0342">GTP-binding</keyword>
<accession>A0A177E4K6</accession>
<dbReference type="GO" id="GO:0005525">
    <property type="term" value="F:GTP binding"/>
    <property type="evidence" value="ECO:0007669"/>
    <property type="project" value="UniProtKB-KW"/>
</dbReference>
<evidence type="ECO:0000256" key="2">
    <source>
        <dbReference type="ARBA" id="ARBA00023134"/>
    </source>
</evidence>
<dbReference type="GO" id="GO:0032153">
    <property type="term" value="C:cell division site"/>
    <property type="evidence" value="ECO:0007669"/>
    <property type="project" value="TreeGrafter"/>
</dbReference>
<dbReference type="PANTHER" id="PTHR30314">
    <property type="entry name" value="CELL DIVISION PROTEIN FTSZ-RELATED"/>
    <property type="match status" value="1"/>
</dbReference>
<evidence type="ECO:0000256" key="1">
    <source>
        <dbReference type="ARBA" id="ARBA00022741"/>
    </source>
</evidence>
<reference evidence="4 5" key="1">
    <citation type="submission" date="2016-02" db="EMBL/GenBank/DDBJ databases">
        <title>Draft genome sequence of Thermodesulfatator sp. S606.</title>
        <authorList>
            <person name="Lai Q."/>
            <person name="Cao J."/>
            <person name="Dupont S."/>
            <person name="Shao Z."/>
            <person name="Jebbar M."/>
            <person name="Alain K."/>
        </authorList>
    </citation>
    <scope>NUCLEOTIDE SEQUENCE [LARGE SCALE GENOMIC DNA]</scope>
    <source>
        <strain evidence="4 5">S606</strain>
    </source>
</reference>
<dbReference type="Gene3D" id="3.40.50.1440">
    <property type="entry name" value="Tubulin/FtsZ, GTPase domain"/>
    <property type="match status" value="1"/>
</dbReference>
<dbReference type="SMART" id="SM00865">
    <property type="entry name" value="Tubulin_C"/>
    <property type="match status" value="1"/>
</dbReference>
<dbReference type="InterPro" id="IPR037103">
    <property type="entry name" value="Tubulin/FtsZ-like_C"/>
</dbReference>
<name>A0A177E4K6_9BACT</name>
<dbReference type="GO" id="GO:0051301">
    <property type="term" value="P:cell division"/>
    <property type="evidence" value="ECO:0007669"/>
    <property type="project" value="TreeGrafter"/>
</dbReference>
<keyword evidence="1" id="KW-0547">Nucleotide-binding</keyword>
<dbReference type="InterPro" id="IPR036525">
    <property type="entry name" value="Tubulin/FtsZ_GTPase_sf"/>
</dbReference>
<dbReference type="SUPFAM" id="SSF55307">
    <property type="entry name" value="Tubulin C-terminal domain-like"/>
    <property type="match status" value="1"/>
</dbReference>
<dbReference type="InterPro" id="IPR024757">
    <property type="entry name" value="FtsZ_C"/>
</dbReference>
<protein>
    <recommendedName>
        <fullName evidence="3">Tubulin/FtsZ 2-layer sandwich domain-containing protein</fullName>
    </recommendedName>
</protein>
<dbReference type="GO" id="GO:0003924">
    <property type="term" value="F:GTPase activity"/>
    <property type="evidence" value="ECO:0007669"/>
    <property type="project" value="InterPro"/>
</dbReference>
<organism evidence="4 5">
    <name type="scientific">Thermodesulfatator autotrophicus</name>
    <dbReference type="NCBI Taxonomy" id="1795632"/>
    <lineage>
        <taxon>Bacteria</taxon>
        <taxon>Pseudomonadati</taxon>
        <taxon>Thermodesulfobacteriota</taxon>
        <taxon>Thermodesulfobacteria</taxon>
        <taxon>Thermodesulfobacteriales</taxon>
        <taxon>Thermodesulfatatoraceae</taxon>
        <taxon>Thermodesulfatator</taxon>
    </lineage>
</organism>
<sequence length="303" mass="34631">MSYNNFRVKTKILALGKTGVDAIKKMLPRKLKDTSFLIPNYNYYSIKSQDNLNKICFKKLNTNNKKTKEMLLGRDELIKEFLEANIVFILADTNIKSEVELIYIIAELLEELNVFIIALLATNSCSKNEMSILVNQKYFSDLCEKIDVIIPIFWNQANHTSKKIKHTVNYNVDDIFCLAIYGIWDLICAEDYYISVDLADIRKALSSNRKIAFLGIGEEIGKNRAKIALQKALIDLSCNIPIISNTKGIVLNVTARKDSITMDEVEFIIGYLEDMVHEAYIVFGVIFDSYIGDKLRITLYCSQ</sequence>
<comment type="caution">
    <text evidence="4">The sequence shown here is derived from an EMBL/GenBank/DDBJ whole genome shotgun (WGS) entry which is preliminary data.</text>
</comment>
<dbReference type="STRING" id="1795632.TH606_10785"/>
<proteinExistence type="predicted"/>
<dbReference type="InterPro" id="IPR045061">
    <property type="entry name" value="FtsZ/CetZ"/>
</dbReference>